<dbReference type="Pfam" id="PF01580">
    <property type="entry name" value="FtsK_SpoIIIE"/>
    <property type="match status" value="2"/>
</dbReference>
<dbReference type="InterPro" id="IPR027417">
    <property type="entry name" value="P-loop_NTPase"/>
</dbReference>
<feature type="binding site" evidence="9">
    <location>
        <begin position="793"/>
        <end position="800"/>
    </location>
    <ligand>
        <name>ATP</name>
        <dbReference type="ChEBI" id="CHEBI:30616"/>
    </ligand>
</feature>
<dbReference type="InterPro" id="IPR023837">
    <property type="entry name" value="EccCb-like_Actinobacteria"/>
</dbReference>
<name>A0ABW1PAD1_9PSEU</name>
<proteinExistence type="predicted"/>
<dbReference type="SMART" id="SM00382">
    <property type="entry name" value="AAA"/>
    <property type="match status" value="3"/>
</dbReference>
<evidence type="ECO:0000256" key="11">
    <source>
        <dbReference type="SAM" id="Phobius"/>
    </source>
</evidence>
<evidence type="ECO:0000256" key="9">
    <source>
        <dbReference type="PROSITE-ProRule" id="PRU00289"/>
    </source>
</evidence>
<protein>
    <submittedName>
        <fullName evidence="13">Type VII secretion protein EccCa</fullName>
    </submittedName>
</protein>
<feature type="transmembrane region" description="Helical" evidence="11">
    <location>
        <begin position="36"/>
        <end position="61"/>
    </location>
</feature>
<dbReference type="InterPro" id="IPR003593">
    <property type="entry name" value="AAA+_ATPase"/>
</dbReference>
<evidence type="ECO:0000313" key="13">
    <source>
        <dbReference type="EMBL" id="MFC6092563.1"/>
    </source>
</evidence>
<keyword evidence="5 9" id="KW-0547">Nucleotide-binding</keyword>
<accession>A0ABW1PAD1</accession>
<feature type="domain" description="FtsK" evidence="12">
    <location>
        <begin position="448"/>
        <end position="642"/>
    </location>
</feature>
<keyword evidence="3 11" id="KW-0812">Transmembrane</keyword>
<evidence type="ECO:0000313" key="14">
    <source>
        <dbReference type="Proteomes" id="UP001596220"/>
    </source>
</evidence>
<feature type="transmembrane region" description="Helical" evidence="11">
    <location>
        <begin position="68"/>
        <end position="84"/>
    </location>
</feature>
<organism evidence="13 14">
    <name type="scientific">Saccharothrix lopnurensis</name>
    <dbReference type="NCBI Taxonomy" id="1670621"/>
    <lineage>
        <taxon>Bacteria</taxon>
        <taxon>Bacillati</taxon>
        <taxon>Actinomycetota</taxon>
        <taxon>Actinomycetes</taxon>
        <taxon>Pseudonocardiales</taxon>
        <taxon>Pseudonocardiaceae</taxon>
        <taxon>Saccharothrix</taxon>
    </lineage>
</organism>
<keyword evidence="2" id="KW-1003">Cell membrane</keyword>
<comment type="subcellular location">
    <subcellularLocation>
        <location evidence="1">Cell membrane</location>
        <topology evidence="1">Multi-pass membrane protein</topology>
    </subcellularLocation>
</comment>
<keyword evidence="14" id="KW-1185">Reference proteome</keyword>
<dbReference type="PANTHER" id="PTHR22683">
    <property type="entry name" value="SPORULATION PROTEIN RELATED"/>
    <property type="match status" value="1"/>
</dbReference>
<evidence type="ECO:0000256" key="6">
    <source>
        <dbReference type="ARBA" id="ARBA00022840"/>
    </source>
</evidence>
<dbReference type="NCBIfam" id="TIGR03924">
    <property type="entry name" value="T7SS_EccC_a"/>
    <property type="match status" value="1"/>
</dbReference>
<dbReference type="PROSITE" id="PS50901">
    <property type="entry name" value="FTSK"/>
    <property type="match status" value="2"/>
</dbReference>
<dbReference type="NCBIfam" id="TIGR03925">
    <property type="entry name" value="T7SS_EccC_b"/>
    <property type="match status" value="1"/>
</dbReference>
<dbReference type="EMBL" id="JBHSQO010000030">
    <property type="protein sequence ID" value="MFC6092563.1"/>
    <property type="molecule type" value="Genomic_DNA"/>
</dbReference>
<evidence type="ECO:0000256" key="4">
    <source>
        <dbReference type="ARBA" id="ARBA00022737"/>
    </source>
</evidence>
<feature type="domain" description="FtsK" evidence="12">
    <location>
        <begin position="778"/>
        <end position="971"/>
    </location>
</feature>
<feature type="region of interest" description="Disordered" evidence="10">
    <location>
        <begin position="1226"/>
        <end position="1252"/>
    </location>
</feature>
<evidence type="ECO:0000256" key="10">
    <source>
        <dbReference type="SAM" id="MobiDB-lite"/>
    </source>
</evidence>
<dbReference type="RefSeq" id="WP_380638891.1">
    <property type="nucleotide sequence ID" value="NZ_JBHSQO010000030.1"/>
</dbReference>
<keyword evidence="4" id="KW-0677">Repeat</keyword>
<keyword evidence="7 11" id="KW-1133">Transmembrane helix</keyword>
<evidence type="ECO:0000256" key="5">
    <source>
        <dbReference type="ARBA" id="ARBA00022741"/>
    </source>
</evidence>
<dbReference type="InterPro" id="IPR050206">
    <property type="entry name" value="FtsK/SpoIIIE/SftA"/>
</dbReference>
<dbReference type="Proteomes" id="UP001596220">
    <property type="component" value="Unassembled WGS sequence"/>
</dbReference>
<feature type="binding site" evidence="9">
    <location>
        <begin position="469"/>
        <end position="476"/>
    </location>
    <ligand>
        <name>ATP</name>
        <dbReference type="ChEBI" id="CHEBI:30616"/>
    </ligand>
</feature>
<keyword evidence="6 9" id="KW-0067">ATP-binding</keyword>
<reference evidence="14" key="1">
    <citation type="journal article" date="2019" name="Int. J. Syst. Evol. Microbiol.">
        <title>The Global Catalogue of Microorganisms (GCM) 10K type strain sequencing project: providing services to taxonomists for standard genome sequencing and annotation.</title>
        <authorList>
            <consortium name="The Broad Institute Genomics Platform"/>
            <consortium name="The Broad Institute Genome Sequencing Center for Infectious Disease"/>
            <person name="Wu L."/>
            <person name="Ma J."/>
        </authorList>
    </citation>
    <scope>NUCLEOTIDE SEQUENCE [LARGE SCALE GENOMIC DNA]</scope>
    <source>
        <strain evidence="14">CGMCC 4.7246</strain>
    </source>
</reference>
<gene>
    <name evidence="13" type="primary">eccCa</name>
    <name evidence="13" type="ORF">ACFP3R_25090</name>
</gene>
<evidence type="ECO:0000259" key="12">
    <source>
        <dbReference type="PROSITE" id="PS50901"/>
    </source>
</evidence>
<comment type="caution">
    <text evidence="13">The sequence shown here is derived from an EMBL/GenBank/DDBJ whole genome shotgun (WGS) entry which is preliminary data.</text>
</comment>
<dbReference type="InterPro" id="IPR002543">
    <property type="entry name" value="FtsK_dom"/>
</dbReference>
<evidence type="ECO:0000256" key="1">
    <source>
        <dbReference type="ARBA" id="ARBA00004651"/>
    </source>
</evidence>
<evidence type="ECO:0000256" key="2">
    <source>
        <dbReference type="ARBA" id="ARBA00022475"/>
    </source>
</evidence>
<evidence type="ECO:0000256" key="7">
    <source>
        <dbReference type="ARBA" id="ARBA00022989"/>
    </source>
</evidence>
<evidence type="ECO:0000256" key="3">
    <source>
        <dbReference type="ARBA" id="ARBA00022692"/>
    </source>
</evidence>
<dbReference type="InterPro" id="IPR023836">
    <property type="entry name" value="EccCa-like_Actinobacteria"/>
</dbReference>
<dbReference type="Gene3D" id="3.40.50.300">
    <property type="entry name" value="P-loop containing nucleotide triphosphate hydrolases"/>
    <property type="match status" value="5"/>
</dbReference>
<dbReference type="SUPFAM" id="SSF52540">
    <property type="entry name" value="P-loop containing nucleoside triphosphate hydrolases"/>
    <property type="match status" value="3"/>
</dbReference>
<sequence length="1252" mass="132616">MSSVPFRRRRLAAPEVSGGEVHLEPPPELPSAADPISLVTADLLLVLSVLAAVAGSALLLVGRGQVPLTLVGVALIAGAVGGAVRSSRDRRGSVDQDRVDFERYLDQMRERAREAATAQRAERTWVHPPPDALWSLVGTPRMWERVRADSSFGHVRVGTGPQRLATRLVPPQTGPVEELEPLSTLALRRFVRRYSLVPDLPISVATRGFAGIRFSGDEESVRGVVRAMLCALAFFHGPDVLRIAVAAGPGELAEWDWVKWLPHVLDPTRADGAGPARLIVGSIRELERLLGDDLARRPAFKRGAPPLEDRRHLVGVLDGVTPEHDFLLTPEGLGDVAVLDVSGVGLPRSRSLALAVAPDALEALSSTGAERFGRPDHLSRAQAGALARQLAPYRLSTGQAALGGPTRADSFPGLLGLDDVDALDVDRLWALRGERELLRVPIGYDDRGRPVELDLKAGTGVGPHGLVVGRAGAGKTELLRALVLALAVTHPPDEVNLLLVGGPEFLDLTALPHTTSVVPVHGTDATQVALLERLGHALTGELHRRRNVLGEHGNRRDHERARALGADLEPVPALLIVLDRFDALPDVPELHAVLLELARTGTSLGVHLLVAVRQVGGNSPRGLDRFASYRIAMRADSPEESRATIGTDDAHELYPGEGLLVHRSGTGRFVVPPVSGPVGGAGGSPRPVLPFTGEHVPVTAIEAPDHRTSLLAAVVGRLVGRAPRARPVWTPPLDAAAGLTELLGPLREDPARGLCPETGGGGLLVPIGQVDDVREHRHDTLVVDLSGHVVVVGRRRSGKSSVLRALVMSLALTHTPREAQVYCLDLGEDGALGDVAGLPHVGVVAGAPDTQRVRRTAELVSTLLAEREELFFRVGVDSMADYRARRAAGEFGEAPYGDVLVVVDDWGRLRREHPGVADGLAASAARAADHGIHLVVTATAWEDAPHRSGSALWSVLELRLADPATSEVGPRYAARVPENRPGHGVEGSGLRFVTALPRADGHTTSEDLPAGLAALVSRIRGAWPGPHAPAPPVLPDRLDAADLPAVPPGGAIPIGIGGRSARPVFVDFTAAAHFLVFGDRGSGKSTLLGLVAEALAGRHRPGEARVLRWDRRSPPSAEEIASVVEDLSGREDGGWSGPGYFLLVDDYEAMTPPGGVSPLRPLARLLPRGAQIGLHVVIARRARGAAQARYETVLAALHRMGTPGVVLSGDPDEGAVLADQAPVRRSPGRGVLVDHDGTTSEVRLARTAQRRG</sequence>
<dbReference type="PANTHER" id="PTHR22683:SF1">
    <property type="entry name" value="TYPE VII SECRETION SYSTEM PROTEIN ESSC"/>
    <property type="match status" value="1"/>
</dbReference>
<keyword evidence="8 11" id="KW-0472">Membrane</keyword>
<evidence type="ECO:0000256" key="8">
    <source>
        <dbReference type="ARBA" id="ARBA00023136"/>
    </source>
</evidence>